<sequence>MSDSYIDRELSGLMVEQDLLLKWHEQDLADIISDVGFSCLLCGRCCTTEFNCHVFLLDADAERVMAMNPSLLIPAPEFELADEEGNFYVSGYALRVREDGSCIFLTDTRCRIYDERFTICRIYPYMLHREPDRRKNLEFRQISGLNEHGEYHCPISEDDALTFARETIAYEKAYLAQMIGFYRAVRALFEQKNTRHIRAGYDRRIQEFRKGAPVVVNVWFQGTFVPVTVRREDYLGFGWP</sequence>
<dbReference type="Pfam" id="PF03692">
    <property type="entry name" value="CxxCxxCC"/>
    <property type="match status" value="1"/>
</dbReference>
<dbReference type="KEGG" id="mhu:Mhun_1611"/>
<reference evidence="2" key="1">
    <citation type="journal article" date="2016" name="Stand. Genomic Sci.">
        <title>Complete genome sequence of Methanospirillum hungatei type strain JF1.</title>
        <authorList>
            <person name="Gunsalus R.P."/>
            <person name="Cook L.E."/>
            <person name="Crable B."/>
            <person name="Rohlin L."/>
            <person name="McDonald E."/>
            <person name="Mouttaki H."/>
            <person name="Sieber J.R."/>
            <person name="Poweleit N."/>
            <person name="Zhou H."/>
            <person name="Lapidus A.L."/>
            <person name="Daligault H.E."/>
            <person name="Land M."/>
            <person name="Gilna P."/>
            <person name="Ivanova N."/>
            <person name="Kyrpides N."/>
            <person name="Culley D.E."/>
            <person name="McInerney M.J."/>
        </authorList>
    </citation>
    <scope>NUCLEOTIDE SEQUENCE [LARGE SCALE GENOMIC DNA]</scope>
    <source>
        <strain evidence="2">ATCC 27890 / DSM 864 / NBRC 100397 / JF-1</strain>
    </source>
</reference>
<dbReference type="InterPro" id="IPR005358">
    <property type="entry name" value="Puta_zinc/iron-chelating_dom"/>
</dbReference>
<dbReference type="Proteomes" id="UP000001941">
    <property type="component" value="Chromosome"/>
</dbReference>
<proteinExistence type="predicted"/>
<dbReference type="OrthoDB" id="36424at2157"/>
<dbReference type="STRING" id="323259.Mhun_1611"/>
<dbReference type="RefSeq" id="WP_011448607.1">
    <property type="nucleotide sequence ID" value="NC_007796.1"/>
</dbReference>
<dbReference type="PANTHER" id="PTHR35866:SF1">
    <property type="entry name" value="YKGJ FAMILY CYSTEINE CLUSTER PROTEIN"/>
    <property type="match status" value="1"/>
</dbReference>
<dbReference type="PANTHER" id="PTHR35866">
    <property type="entry name" value="PUTATIVE-RELATED"/>
    <property type="match status" value="1"/>
</dbReference>
<dbReference type="InParanoid" id="Q2FRD7"/>
<dbReference type="HOGENOM" id="CLU_1149820_0_0_2"/>
<dbReference type="EnsemblBacteria" id="ABD41342">
    <property type="protein sequence ID" value="ABD41342"/>
    <property type="gene ID" value="Mhun_1611"/>
</dbReference>
<evidence type="ECO:0000313" key="2">
    <source>
        <dbReference type="Proteomes" id="UP000001941"/>
    </source>
</evidence>
<protein>
    <recommendedName>
        <fullName evidence="3">YkgJ family cysteine cluster protein</fullName>
    </recommendedName>
</protein>
<keyword evidence="2" id="KW-1185">Reference proteome</keyword>
<dbReference type="EMBL" id="CP000254">
    <property type="protein sequence ID" value="ABD41342.1"/>
    <property type="molecule type" value="Genomic_DNA"/>
</dbReference>
<accession>Q2FRD7</accession>
<gene>
    <name evidence="1" type="ordered locus">Mhun_1611</name>
</gene>
<name>Q2FRD7_METHJ</name>
<evidence type="ECO:0000313" key="1">
    <source>
        <dbReference type="EMBL" id="ABD41342.1"/>
    </source>
</evidence>
<dbReference type="eggNOG" id="arCOG02581">
    <property type="taxonomic scope" value="Archaea"/>
</dbReference>
<dbReference type="GeneID" id="3923500"/>
<evidence type="ECO:0008006" key="3">
    <source>
        <dbReference type="Google" id="ProtNLM"/>
    </source>
</evidence>
<dbReference type="AlphaFoldDB" id="Q2FRD7"/>
<organism evidence="1 2">
    <name type="scientific">Methanospirillum hungatei JF-1 (strain ATCC 27890 / DSM 864 / NBRC 100397 / JF-1)</name>
    <dbReference type="NCBI Taxonomy" id="323259"/>
    <lineage>
        <taxon>Archaea</taxon>
        <taxon>Methanobacteriati</taxon>
        <taxon>Methanobacteriota</taxon>
        <taxon>Stenosarchaea group</taxon>
        <taxon>Methanomicrobia</taxon>
        <taxon>Methanomicrobiales</taxon>
        <taxon>Methanospirillaceae</taxon>
        <taxon>Methanospirillum</taxon>
    </lineage>
</organism>